<proteinExistence type="predicted"/>
<evidence type="ECO:0000256" key="4">
    <source>
        <dbReference type="ARBA" id="ARBA00022771"/>
    </source>
</evidence>
<evidence type="ECO:0000256" key="1">
    <source>
        <dbReference type="ARBA" id="ARBA00004123"/>
    </source>
</evidence>
<dbReference type="Proteomes" id="UP000694700">
    <property type="component" value="Unplaced"/>
</dbReference>
<dbReference type="GO" id="GO:0000981">
    <property type="term" value="F:DNA-binding transcription factor activity, RNA polymerase II-specific"/>
    <property type="evidence" value="ECO:0007669"/>
    <property type="project" value="TreeGrafter"/>
</dbReference>
<evidence type="ECO:0000256" key="5">
    <source>
        <dbReference type="ARBA" id="ARBA00022833"/>
    </source>
</evidence>
<dbReference type="PROSITE" id="PS50157">
    <property type="entry name" value="ZINC_FINGER_C2H2_2"/>
    <property type="match status" value="2"/>
</dbReference>
<dbReference type="AlphaFoldDB" id="A0A8C1SZJ6"/>
<dbReference type="InterPro" id="IPR036236">
    <property type="entry name" value="Znf_C2H2_sf"/>
</dbReference>
<evidence type="ECO:0000313" key="10">
    <source>
        <dbReference type="Proteomes" id="UP000694700"/>
    </source>
</evidence>
<dbReference type="GO" id="GO:0005634">
    <property type="term" value="C:nucleus"/>
    <property type="evidence" value="ECO:0007669"/>
    <property type="project" value="UniProtKB-SubCell"/>
</dbReference>
<keyword evidence="5" id="KW-0862">Zinc</keyword>
<dbReference type="InterPro" id="IPR013087">
    <property type="entry name" value="Znf_C2H2_type"/>
</dbReference>
<dbReference type="FunFam" id="3.30.160.60:FF:001270">
    <property type="entry name" value="zinc finger protein 583 isoform X1"/>
    <property type="match status" value="1"/>
</dbReference>
<evidence type="ECO:0000256" key="2">
    <source>
        <dbReference type="ARBA" id="ARBA00022723"/>
    </source>
</evidence>
<dbReference type="PANTHER" id="PTHR23235">
    <property type="entry name" value="KRUEPPEL-LIKE TRANSCRIPTION FACTOR"/>
    <property type="match status" value="1"/>
</dbReference>
<dbReference type="Gene3D" id="3.30.160.60">
    <property type="entry name" value="Classic Zinc Finger"/>
    <property type="match status" value="2"/>
</dbReference>
<dbReference type="Ensembl" id="ENSCCRT00015014043.1">
    <property type="protein sequence ID" value="ENSCCRP00015013560.1"/>
    <property type="gene ID" value="ENSCCRG00015006148.1"/>
</dbReference>
<dbReference type="GO" id="GO:0000978">
    <property type="term" value="F:RNA polymerase II cis-regulatory region sequence-specific DNA binding"/>
    <property type="evidence" value="ECO:0007669"/>
    <property type="project" value="TreeGrafter"/>
</dbReference>
<accession>A0A8C1SZJ6</accession>
<dbReference type="SUPFAM" id="SSF57667">
    <property type="entry name" value="beta-beta-alpha zinc fingers"/>
    <property type="match status" value="1"/>
</dbReference>
<protein>
    <recommendedName>
        <fullName evidence="8">C2H2-type domain-containing protein</fullName>
    </recommendedName>
</protein>
<dbReference type="PANTHER" id="PTHR23235:SF120">
    <property type="entry name" value="KRUPPEL-LIKE FACTOR 15"/>
    <property type="match status" value="1"/>
</dbReference>
<feature type="domain" description="C2H2-type" evidence="8">
    <location>
        <begin position="30"/>
        <end position="57"/>
    </location>
</feature>
<organism evidence="9 10">
    <name type="scientific">Cyprinus carpio</name>
    <name type="common">Common carp</name>
    <dbReference type="NCBI Taxonomy" id="7962"/>
    <lineage>
        <taxon>Eukaryota</taxon>
        <taxon>Metazoa</taxon>
        <taxon>Chordata</taxon>
        <taxon>Craniata</taxon>
        <taxon>Vertebrata</taxon>
        <taxon>Euteleostomi</taxon>
        <taxon>Actinopterygii</taxon>
        <taxon>Neopterygii</taxon>
        <taxon>Teleostei</taxon>
        <taxon>Ostariophysi</taxon>
        <taxon>Cypriniformes</taxon>
        <taxon>Cyprinidae</taxon>
        <taxon>Cyprininae</taxon>
        <taxon>Cyprinus</taxon>
    </lineage>
</organism>
<name>A0A8C1SZJ6_CYPCA</name>
<feature type="domain" description="C2H2-type" evidence="8">
    <location>
        <begin position="58"/>
        <end position="85"/>
    </location>
</feature>
<dbReference type="Pfam" id="PF00096">
    <property type="entry name" value="zf-C2H2"/>
    <property type="match status" value="2"/>
</dbReference>
<dbReference type="SMART" id="SM00355">
    <property type="entry name" value="ZnF_C2H2"/>
    <property type="match status" value="2"/>
</dbReference>
<dbReference type="PROSITE" id="PS00028">
    <property type="entry name" value="ZINC_FINGER_C2H2_1"/>
    <property type="match status" value="2"/>
</dbReference>
<comment type="subcellular location">
    <subcellularLocation>
        <location evidence="1">Nucleus</location>
    </subcellularLocation>
</comment>
<reference evidence="9" key="1">
    <citation type="submission" date="2025-08" db="UniProtKB">
        <authorList>
            <consortium name="Ensembl"/>
        </authorList>
    </citation>
    <scope>IDENTIFICATION</scope>
</reference>
<evidence type="ECO:0000313" key="9">
    <source>
        <dbReference type="Ensembl" id="ENSCCRP00015013560.1"/>
    </source>
</evidence>
<evidence type="ECO:0000256" key="6">
    <source>
        <dbReference type="ARBA" id="ARBA00023242"/>
    </source>
</evidence>
<evidence type="ECO:0000256" key="7">
    <source>
        <dbReference type="PROSITE-ProRule" id="PRU00042"/>
    </source>
</evidence>
<dbReference type="GO" id="GO:0008270">
    <property type="term" value="F:zinc ion binding"/>
    <property type="evidence" value="ECO:0007669"/>
    <property type="project" value="UniProtKB-KW"/>
</dbReference>
<keyword evidence="2" id="KW-0479">Metal-binding</keyword>
<keyword evidence="3" id="KW-0677">Repeat</keyword>
<keyword evidence="4 7" id="KW-0863">Zinc-finger</keyword>
<dbReference type="FunFam" id="3.30.160.60:FF:002343">
    <property type="entry name" value="Zinc finger protein 33A"/>
    <property type="match status" value="1"/>
</dbReference>
<keyword evidence="6" id="KW-0539">Nucleus</keyword>
<evidence type="ECO:0000256" key="3">
    <source>
        <dbReference type="ARBA" id="ARBA00022737"/>
    </source>
</evidence>
<sequence length="116" mass="13142">MSHSSKPRSHPCGLSHLALHLRSHSGERKYKCSVCSKMFMQSSQLMRHKTIHTGEKPFKCPDCNKCFGRASHLKTHRRLHTGPPLSVYFASMNVIAIQKKSAQKIYEKHSPGQTIS</sequence>
<evidence type="ECO:0000259" key="8">
    <source>
        <dbReference type="PROSITE" id="PS50157"/>
    </source>
</evidence>